<keyword evidence="7 17" id="KW-0812">Transmembrane</keyword>
<evidence type="ECO:0000256" key="13">
    <source>
        <dbReference type="ARBA" id="ARBA00023075"/>
    </source>
</evidence>
<evidence type="ECO:0000256" key="9">
    <source>
        <dbReference type="ARBA" id="ARBA00022967"/>
    </source>
</evidence>
<feature type="domain" description="NADH:quinone oxidoreductase/Mrp antiporter transmembrane" evidence="18">
    <location>
        <begin position="25"/>
        <end position="291"/>
    </location>
</feature>
<keyword evidence="8 17" id="KW-0999">Mitochondrion inner membrane</keyword>
<reference evidence="19" key="1">
    <citation type="journal article" date="2018" name="Mol. Phylogenet. Evol.">
        <title>New patellogastropod mitogenomes help counteracting long-branch attraction in the deep phylogeny of gastropod mollusks.</title>
        <authorList>
            <person name="Uribe J.E."/>
            <person name="Irisarri I."/>
            <person name="Templado J."/>
            <person name="Zardoya R."/>
        </authorList>
    </citation>
    <scope>NUCLEOTIDE SEQUENCE</scope>
</reference>
<feature type="transmembrane region" description="Helical" evidence="17">
    <location>
        <begin position="96"/>
        <end position="115"/>
    </location>
</feature>
<keyword evidence="5" id="KW-0813">Transport</keyword>
<dbReference type="GO" id="GO:0008137">
    <property type="term" value="F:NADH dehydrogenase (ubiquinone) activity"/>
    <property type="evidence" value="ECO:0007669"/>
    <property type="project" value="UniProtKB-EC"/>
</dbReference>
<feature type="transmembrane region" description="Helical" evidence="17">
    <location>
        <begin position="318"/>
        <end position="339"/>
    </location>
</feature>
<comment type="similarity">
    <text evidence="2 17">Belongs to the complex I subunit 2 family.</text>
</comment>
<feature type="transmembrane region" description="Helical" evidence="17">
    <location>
        <begin position="278"/>
        <end position="298"/>
    </location>
</feature>
<dbReference type="PRINTS" id="PR01436">
    <property type="entry name" value="NADHDHGNASE2"/>
</dbReference>
<evidence type="ECO:0000256" key="4">
    <source>
        <dbReference type="ARBA" id="ARBA00021008"/>
    </source>
</evidence>
<dbReference type="EMBL" id="MH916654">
    <property type="protein sequence ID" value="QAU54094.1"/>
    <property type="molecule type" value="Genomic_DNA"/>
</dbReference>
<dbReference type="InterPro" id="IPR003917">
    <property type="entry name" value="NADH_UbQ_OxRdtase_chain2"/>
</dbReference>
<keyword evidence="13 17" id="KW-0830">Ubiquinone</keyword>
<dbReference type="AlphaFoldDB" id="A0A481MVL4"/>
<keyword evidence="9 17" id="KW-1278">Translocase</keyword>
<dbReference type="InterPro" id="IPR050175">
    <property type="entry name" value="Complex_I_Subunit_2"/>
</dbReference>
<dbReference type="EC" id="7.1.1.2" evidence="3 17"/>
<keyword evidence="14 17" id="KW-0496">Mitochondrion</keyword>
<dbReference type="PANTHER" id="PTHR46552">
    <property type="entry name" value="NADH-UBIQUINONE OXIDOREDUCTASE CHAIN 2"/>
    <property type="match status" value="1"/>
</dbReference>
<evidence type="ECO:0000256" key="10">
    <source>
        <dbReference type="ARBA" id="ARBA00022982"/>
    </source>
</evidence>
<evidence type="ECO:0000256" key="7">
    <source>
        <dbReference type="ARBA" id="ARBA00022692"/>
    </source>
</evidence>
<feature type="transmembrane region" description="Helical" evidence="17">
    <location>
        <begin position="127"/>
        <end position="149"/>
    </location>
</feature>
<sequence length="340" mass="38057">MKEYTPFSALFFLLVFSGTALTISSTEWIYAWAGLELSTIGMVPLMLAFKSHSKTVLYYFLIQSVGSVFFIAGNLLSVSKTSTFHFSLSLIQQEKFGVLLVMVGLLIKLGMWPFYQWLPKVTEGASWFSMFILLTWQKIAPFTVIINFISSSNLIDTIIPLLAISAACSGLVGGYGGMGETNMRSLIAYSSITHSGWMLIAIILSSKLFIIYFLTYSLISMVLIYSLKYNNLNTIHSVPNNYTFKFVLTSALLTFSGMPPTIGFVIKWMVLNSALKAFYFTPICFLLLGTIMGIFYYLKILSNTIPAMYWSPSNTPLKWALLSTLTFLTACSTILIIFIF</sequence>
<feature type="transmembrane region" description="Helical" evidence="17">
    <location>
        <begin position="197"/>
        <end position="226"/>
    </location>
</feature>
<dbReference type="PANTHER" id="PTHR46552:SF1">
    <property type="entry name" value="NADH-UBIQUINONE OXIDOREDUCTASE CHAIN 2"/>
    <property type="match status" value="1"/>
</dbReference>
<evidence type="ECO:0000256" key="17">
    <source>
        <dbReference type="RuleBase" id="RU003403"/>
    </source>
</evidence>
<organism evidence="19">
    <name type="scientific">Patella ferruginea</name>
    <name type="common">Ribbed Mediterranean limpet</name>
    <dbReference type="NCBI Taxonomy" id="87961"/>
    <lineage>
        <taxon>Eukaryota</taxon>
        <taxon>Metazoa</taxon>
        <taxon>Spiralia</taxon>
        <taxon>Lophotrochozoa</taxon>
        <taxon>Mollusca</taxon>
        <taxon>Gastropoda</taxon>
        <taxon>Patellogastropoda</taxon>
        <taxon>Patelloidea</taxon>
        <taxon>Patellidae</taxon>
        <taxon>Patella</taxon>
    </lineage>
</organism>
<evidence type="ECO:0000256" key="15">
    <source>
        <dbReference type="ARBA" id="ARBA00023136"/>
    </source>
</evidence>
<gene>
    <name evidence="19" type="primary">ND2</name>
</gene>
<dbReference type="GO" id="GO:0006120">
    <property type="term" value="P:mitochondrial electron transport, NADH to ubiquinone"/>
    <property type="evidence" value="ECO:0007669"/>
    <property type="project" value="InterPro"/>
</dbReference>
<keyword evidence="6 17" id="KW-0679">Respiratory chain</keyword>
<evidence type="ECO:0000256" key="5">
    <source>
        <dbReference type="ARBA" id="ARBA00022448"/>
    </source>
</evidence>
<evidence type="ECO:0000256" key="16">
    <source>
        <dbReference type="ARBA" id="ARBA00049551"/>
    </source>
</evidence>
<evidence type="ECO:0000256" key="2">
    <source>
        <dbReference type="ARBA" id="ARBA00007012"/>
    </source>
</evidence>
<geneLocation type="mitochondrion" evidence="19"/>
<comment type="catalytic activity">
    <reaction evidence="16 17">
        <text>a ubiquinone + NADH + 5 H(+)(in) = a ubiquinol + NAD(+) + 4 H(+)(out)</text>
        <dbReference type="Rhea" id="RHEA:29091"/>
        <dbReference type="Rhea" id="RHEA-COMP:9565"/>
        <dbReference type="Rhea" id="RHEA-COMP:9566"/>
        <dbReference type="ChEBI" id="CHEBI:15378"/>
        <dbReference type="ChEBI" id="CHEBI:16389"/>
        <dbReference type="ChEBI" id="CHEBI:17976"/>
        <dbReference type="ChEBI" id="CHEBI:57540"/>
        <dbReference type="ChEBI" id="CHEBI:57945"/>
        <dbReference type="EC" id="7.1.1.2"/>
    </reaction>
</comment>
<feature type="transmembrane region" description="Helical" evidence="17">
    <location>
        <begin position="155"/>
        <end position="176"/>
    </location>
</feature>
<feature type="transmembrane region" description="Helical" evidence="17">
    <location>
        <begin position="30"/>
        <end position="49"/>
    </location>
</feature>
<accession>A0A481MVL4</accession>
<evidence type="ECO:0000256" key="11">
    <source>
        <dbReference type="ARBA" id="ARBA00022989"/>
    </source>
</evidence>
<proteinExistence type="inferred from homology"/>
<dbReference type="GO" id="GO:0005743">
    <property type="term" value="C:mitochondrial inner membrane"/>
    <property type="evidence" value="ECO:0007669"/>
    <property type="project" value="UniProtKB-SubCell"/>
</dbReference>
<evidence type="ECO:0000256" key="6">
    <source>
        <dbReference type="ARBA" id="ARBA00022660"/>
    </source>
</evidence>
<keyword evidence="15 17" id="KW-0472">Membrane</keyword>
<comment type="subcellular location">
    <subcellularLocation>
        <location evidence="1 17">Mitochondrion inner membrane</location>
        <topology evidence="1 17">Multi-pass membrane protein</topology>
    </subcellularLocation>
</comment>
<evidence type="ECO:0000256" key="3">
    <source>
        <dbReference type="ARBA" id="ARBA00012944"/>
    </source>
</evidence>
<comment type="function">
    <text evidence="17">Core subunit of the mitochondrial membrane respiratory chain NADH dehydrogenase (Complex I) which catalyzes electron transfer from NADH through the respiratory chain, using ubiquinone as an electron acceptor. Essential for the catalytic activity and assembly of complex I.</text>
</comment>
<keyword evidence="12 17" id="KW-0520">NAD</keyword>
<dbReference type="Pfam" id="PF00361">
    <property type="entry name" value="Proton_antipo_M"/>
    <property type="match status" value="1"/>
</dbReference>
<evidence type="ECO:0000259" key="18">
    <source>
        <dbReference type="Pfam" id="PF00361"/>
    </source>
</evidence>
<dbReference type="InterPro" id="IPR001750">
    <property type="entry name" value="ND/Mrp_TM"/>
</dbReference>
<evidence type="ECO:0000313" key="19">
    <source>
        <dbReference type="EMBL" id="QAU54094.1"/>
    </source>
</evidence>
<keyword evidence="11 17" id="KW-1133">Transmembrane helix</keyword>
<evidence type="ECO:0000256" key="14">
    <source>
        <dbReference type="ARBA" id="ARBA00023128"/>
    </source>
</evidence>
<feature type="transmembrane region" description="Helical" evidence="17">
    <location>
        <begin position="246"/>
        <end position="266"/>
    </location>
</feature>
<evidence type="ECO:0000256" key="8">
    <source>
        <dbReference type="ARBA" id="ARBA00022792"/>
    </source>
</evidence>
<feature type="transmembrane region" description="Helical" evidence="17">
    <location>
        <begin position="56"/>
        <end position="76"/>
    </location>
</feature>
<evidence type="ECO:0000256" key="1">
    <source>
        <dbReference type="ARBA" id="ARBA00004448"/>
    </source>
</evidence>
<name>A0A481MVL4_PATFE</name>
<keyword evidence="10 17" id="KW-0249">Electron transport</keyword>
<evidence type="ECO:0000256" key="12">
    <source>
        <dbReference type="ARBA" id="ARBA00023027"/>
    </source>
</evidence>
<protein>
    <recommendedName>
        <fullName evidence="4 17">NADH-ubiquinone oxidoreductase chain 2</fullName>
        <ecNumber evidence="3 17">7.1.1.2</ecNumber>
    </recommendedName>
</protein>